<dbReference type="InterPro" id="IPR025827">
    <property type="entry name" value="Zn_ribbon_recom_dom"/>
</dbReference>
<evidence type="ECO:0000259" key="2">
    <source>
        <dbReference type="PROSITE" id="PS51736"/>
    </source>
</evidence>
<dbReference type="EMBL" id="LSUQ01000040">
    <property type="protein sequence ID" value="OAG93318.1"/>
    <property type="molecule type" value="Genomic_DNA"/>
</dbReference>
<dbReference type="InterPro" id="IPR011109">
    <property type="entry name" value="DNA_bind_recombinase_dom"/>
</dbReference>
<dbReference type="SUPFAM" id="SSF53041">
    <property type="entry name" value="Resolvase-like"/>
    <property type="match status" value="1"/>
</dbReference>
<dbReference type="AlphaFoldDB" id="A0A162T1X1"/>
<name>A0A162T1X1_9BACL</name>
<dbReference type="InterPro" id="IPR006119">
    <property type="entry name" value="Resolv_N"/>
</dbReference>
<dbReference type="Proteomes" id="UP000077421">
    <property type="component" value="Unassembled WGS sequence"/>
</dbReference>
<dbReference type="InterPro" id="IPR036162">
    <property type="entry name" value="Resolvase-like_N_sf"/>
</dbReference>
<organism evidence="4 6">
    <name type="scientific">Ferroacidibacillus organovorans</name>
    <dbReference type="NCBI Taxonomy" id="1765683"/>
    <lineage>
        <taxon>Bacteria</taxon>
        <taxon>Bacillati</taxon>
        <taxon>Bacillota</taxon>
        <taxon>Bacilli</taxon>
        <taxon>Bacillales</taxon>
        <taxon>Alicyclobacillaceae</taxon>
        <taxon>Ferroacidibacillus</taxon>
    </lineage>
</organism>
<evidence type="ECO:0000313" key="6">
    <source>
        <dbReference type="Proteomes" id="UP000077421"/>
    </source>
</evidence>
<evidence type="ECO:0000259" key="3">
    <source>
        <dbReference type="PROSITE" id="PS51737"/>
    </source>
</evidence>
<dbReference type="PANTHER" id="PTHR30461:SF23">
    <property type="entry name" value="DNA RECOMBINASE-RELATED"/>
    <property type="match status" value="1"/>
</dbReference>
<feature type="domain" description="Recombinase" evidence="3">
    <location>
        <begin position="164"/>
        <end position="303"/>
    </location>
</feature>
<dbReference type="InterPro" id="IPR050639">
    <property type="entry name" value="SSR_resolvase"/>
</dbReference>
<dbReference type="EMBL" id="MWPS01000016">
    <property type="protein sequence ID" value="OPG16373.1"/>
    <property type="molecule type" value="Genomic_DNA"/>
</dbReference>
<evidence type="ECO:0000313" key="5">
    <source>
        <dbReference type="EMBL" id="OPG16373.1"/>
    </source>
</evidence>
<reference evidence="4 6" key="1">
    <citation type="submission" date="2016-02" db="EMBL/GenBank/DDBJ databases">
        <title>Draft genome sequence of Acidibacillus ferrooxidans SLC66.</title>
        <authorList>
            <person name="Oliveira G."/>
            <person name="Nancucheo I."/>
            <person name="Dall'Agnol H."/>
            <person name="Johnson B."/>
            <person name="Oliveira R."/>
            <person name="Nunes G.L."/>
            <person name="Tzotzos G."/>
            <person name="Orellana S.C."/>
            <person name="Salim A.C."/>
            <person name="Araujo F.M."/>
        </authorList>
    </citation>
    <scope>NUCLEOTIDE SEQUENCE [LARGE SCALE GENOMIC DNA]</scope>
    <source>
        <strain evidence="4 6">SLC66</strain>
    </source>
</reference>
<keyword evidence="1" id="KW-0175">Coiled coil</keyword>
<dbReference type="InterPro" id="IPR038109">
    <property type="entry name" value="DNA_bind_recomb_sf"/>
</dbReference>
<dbReference type="Gene3D" id="3.90.1750.20">
    <property type="entry name" value="Putative Large Serine Recombinase, Chain B, Domain 2"/>
    <property type="match status" value="1"/>
</dbReference>
<sequence>MIKRAAIYVRVSTDSDTQRDSPANQIATCQEHAERIQLKTDPSLIYNDAGISGTEMTHRNEVQRMLVDARAGRFEVILFTAISRFSRDLSDAFNTKKRLEQVYGIRLISIEEGYDSAIEGRNSEMIFTVHAMLAAYKSKEMSRAIQRGLRQSARRGRHIGNITPYGYLKDGAKKLVPDPQTAPIVREIFDMYLTGKGTKEIANTLNHRQVPTALKHQYQKNTAWQASTVNAILRHEVYVGTLIAHKRTTMHDIEKSRRIDLPVKRLQFRSEDDWIVIPHAHPPIIRQDRFDLAQHLMKFKARNKSVKQSANLLAGFLRCASCGGSMIVTGRKKRERERYKYVVCSKVKRINKAACDNHSATNYDTLSEMIFAVLNRKFQEDSGWLQFQQSRREIASLGVDRSEQRMQALKMQISINRKEQKRNLEAFRRGIFPTALIEESQRNLIDQERILQSEMNRLLEKKIEQAPTSSEDTVSLGAALLFTPSTPYDDSTLRLALRQVLDRVVIDRDGSVHVYFLWSPSSTVCADSPLRLDDDIGE</sequence>
<gene>
    <name evidence="4" type="ORF">AYW79_11225</name>
    <name evidence="5" type="ORF">B2M26_05695</name>
</gene>
<dbReference type="STRING" id="1765683.B2M26_05695"/>
<dbReference type="Pfam" id="PF00239">
    <property type="entry name" value="Resolvase"/>
    <property type="match status" value="1"/>
</dbReference>
<proteinExistence type="predicted"/>
<dbReference type="GO" id="GO:0003677">
    <property type="term" value="F:DNA binding"/>
    <property type="evidence" value="ECO:0007669"/>
    <property type="project" value="InterPro"/>
</dbReference>
<dbReference type="RefSeq" id="WP_067565794.1">
    <property type="nucleotide sequence ID" value="NZ_LSUQ01000040.1"/>
</dbReference>
<feature type="coiled-coil region" evidence="1">
    <location>
        <begin position="399"/>
        <end position="457"/>
    </location>
</feature>
<evidence type="ECO:0000313" key="7">
    <source>
        <dbReference type="Proteomes" id="UP000190229"/>
    </source>
</evidence>
<dbReference type="Proteomes" id="UP000190229">
    <property type="component" value="Unassembled WGS sequence"/>
</dbReference>
<dbReference type="Pfam" id="PF07508">
    <property type="entry name" value="Recombinase"/>
    <property type="match status" value="1"/>
</dbReference>
<feature type="domain" description="Resolvase/invertase-type recombinase catalytic" evidence="2">
    <location>
        <begin position="4"/>
        <end position="156"/>
    </location>
</feature>
<dbReference type="PANTHER" id="PTHR30461">
    <property type="entry name" value="DNA-INVERTASE FROM LAMBDOID PROPHAGE"/>
    <property type="match status" value="1"/>
</dbReference>
<dbReference type="PROSITE" id="PS51737">
    <property type="entry name" value="RECOMBINASE_DNA_BIND"/>
    <property type="match status" value="1"/>
</dbReference>
<evidence type="ECO:0000313" key="4">
    <source>
        <dbReference type="EMBL" id="OAG93318.1"/>
    </source>
</evidence>
<dbReference type="GO" id="GO:0000150">
    <property type="term" value="F:DNA strand exchange activity"/>
    <property type="evidence" value="ECO:0007669"/>
    <property type="project" value="InterPro"/>
</dbReference>
<keyword evidence="7" id="KW-1185">Reference proteome</keyword>
<dbReference type="SMART" id="SM00857">
    <property type="entry name" value="Resolvase"/>
    <property type="match status" value="1"/>
</dbReference>
<dbReference type="PROSITE" id="PS51736">
    <property type="entry name" value="RECOMBINASES_3"/>
    <property type="match status" value="1"/>
</dbReference>
<evidence type="ECO:0000256" key="1">
    <source>
        <dbReference type="SAM" id="Coils"/>
    </source>
</evidence>
<protein>
    <submittedName>
        <fullName evidence="5">Recombinase family protein</fullName>
    </submittedName>
</protein>
<comment type="caution">
    <text evidence="4">The sequence shown here is derived from an EMBL/GenBank/DDBJ whole genome shotgun (WGS) entry which is preliminary data.</text>
</comment>
<accession>A0A162T1X1</accession>
<dbReference type="Gene3D" id="3.40.50.1390">
    <property type="entry name" value="Resolvase, N-terminal catalytic domain"/>
    <property type="match status" value="1"/>
</dbReference>
<reference evidence="5 7" key="2">
    <citation type="submission" date="2017-02" db="EMBL/GenBank/DDBJ databases">
        <title>Draft genome of Acidibacillus ferrooxidans Huett2.</title>
        <authorList>
            <person name="Schopf S."/>
        </authorList>
    </citation>
    <scope>NUCLEOTIDE SEQUENCE [LARGE SCALE GENOMIC DNA]</scope>
    <source>
        <strain evidence="5 7">Huett2</strain>
    </source>
</reference>
<dbReference type="Pfam" id="PF13408">
    <property type="entry name" value="Zn_ribbon_recom"/>
    <property type="match status" value="1"/>
</dbReference>
<dbReference type="CDD" id="cd00338">
    <property type="entry name" value="Ser_Recombinase"/>
    <property type="match status" value="1"/>
</dbReference>
<dbReference type="OrthoDB" id="9811097at2"/>